<dbReference type="Gene3D" id="1.10.1220.10">
    <property type="entry name" value="Met repressor-like"/>
    <property type="match status" value="1"/>
</dbReference>
<dbReference type="InterPro" id="IPR005569">
    <property type="entry name" value="Arc_DNA-bd_dom"/>
</dbReference>
<evidence type="ECO:0000313" key="3">
    <source>
        <dbReference type="Proteomes" id="UP001227386"/>
    </source>
</evidence>
<organism evidence="2 3">
    <name type="scientific">Pseudomonas viciae</name>
    <dbReference type="NCBI Taxonomy" id="2505979"/>
    <lineage>
        <taxon>Bacteria</taxon>
        <taxon>Pseudomonadati</taxon>
        <taxon>Pseudomonadota</taxon>
        <taxon>Gammaproteobacteria</taxon>
        <taxon>Pseudomonadales</taxon>
        <taxon>Pseudomonadaceae</taxon>
        <taxon>Pseudomonas</taxon>
    </lineage>
</organism>
<name>A0ABY8PMH9_9PSED</name>
<reference evidence="2 3" key="1">
    <citation type="journal article" date="2012" name="Appl. Soil Ecol.">
        <title>Isolation and characterization of new plant growth-promoting bacterial endophytes.</title>
        <authorList>
            <person name="Rashid S."/>
            <person name="Charles T.C."/>
            <person name="Glick B.R."/>
        </authorList>
    </citation>
    <scope>NUCLEOTIDE SEQUENCE [LARGE SCALE GENOMIC DNA]</scope>
    <source>
        <strain evidence="2 3">YsS1</strain>
        <plasmid evidence="2 3">unnamed</plasmid>
    </source>
</reference>
<keyword evidence="2" id="KW-0238">DNA-binding</keyword>
<geneLocation type="plasmid" evidence="2 3">
    <name>unnamed</name>
</geneLocation>
<evidence type="ECO:0000313" key="2">
    <source>
        <dbReference type="EMBL" id="WGO96425.1"/>
    </source>
</evidence>
<sequence>MPRVNMQQTAHTQFNYRITERLKDRLLEVARANKRSLTSEITERLERSFGEQNAAVLLSENNAMLKALCGKLLTETELGAIFGPDIREPN</sequence>
<dbReference type="SUPFAM" id="SSF47598">
    <property type="entry name" value="Ribbon-helix-helix"/>
    <property type="match status" value="1"/>
</dbReference>
<dbReference type="RefSeq" id="WP_280945008.1">
    <property type="nucleotide sequence ID" value="NZ_CP123772.1"/>
</dbReference>
<protein>
    <submittedName>
        <fullName evidence="2">Arc family DNA-binding protein</fullName>
    </submittedName>
</protein>
<dbReference type="GO" id="GO:0003677">
    <property type="term" value="F:DNA binding"/>
    <property type="evidence" value="ECO:0007669"/>
    <property type="project" value="UniProtKB-KW"/>
</dbReference>
<keyword evidence="2" id="KW-0614">Plasmid</keyword>
<gene>
    <name evidence="2" type="ORF">QCD61_28420</name>
</gene>
<evidence type="ECO:0000259" key="1">
    <source>
        <dbReference type="Pfam" id="PF03869"/>
    </source>
</evidence>
<proteinExistence type="predicted"/>
<feature type="domain" description="Arc-like DNA binding" evidence="1">
    <location>
        <begin position="12"/>
        <end position="50"/>
    </location>
</feature>
<dbReference type="InterPro" id="IPR013321">
    <property type="entry name" value="Arc_rbn_hlx_hlx"/>
</dbReference>
<dbReference type="Pfam" id="PF03869">
    <property type="entry name" value="Arc"/>
    <property type="match status" value="1"/>
</dbReference>
<dbReference type="InterPro" id="IPR010985">
    <property type="entry name" value="Ribbon_hlx_hlx"/>
</dbReference>
<keyword evidence="3" id="KW-1185">Reference proteome</keyword>
<dbReference type="Proteomes" id="UP001227386">
    <property type="component" value="Plasmid unnamed"/>
</dbReference>
<accession>A0ABY8PMH9</accession>
<dbReference type="EMBL" id="CP123772">
    <property type="protein sequence ID" value="WGO96425.1"/>
    <property type="molecule type" value="Genomic_DNA"/>
</dbReference>